<organism evidence="2">
    <name type="scientific">Planktothricoides raciborskii GIHE-MW2</name>
    <dbReference type="NCBI Taxonomy" id="2792601"/>
    <lineage>
        <taxon>Bacteria</taxon>
        <taxon>Bacillati</taxon>
        <taxon>Cyanobacteriota</taxon>
        <taxon>Cyanophyceae</taxon>
        <taxon>Oscillatoriophycideae</taxon>
        <taxon>Oscillatoriales</taxon>
        <taxon>Oscillatoriaceae</taxon>
        <taxon>Planktothricoides</taxon>
    </lineage>
</organism>
<gene>
    <name evidence="2" type="ORF">ABWT76_005185</name>
</gene>
<reference evidence="2" key="1">
    <citation type="submission" date="2024-07" db="EMBL/GenBank/DDBJ databases">
        <authorList>
            <person name="Kim Y.J."/>
            <person name="Jeong J.Y."/>
        </authorList>
    </citation>
    <scope>NUCLEOTIDE SEQUENCE</scope>
    <source>
        <strain evidence="2">GIHE-MW2</strain>
    </source>
</reference>
<feature type="region of interest" description="Disordered" evidence="1">
    <location>
        <begin position="47"/>
        <end position="77"/>
    </location>
</feature>
<dbReference type="RefSeq" id="WP_054470035.1">
    <property type="nucleotide sequence ID" value="NZ_CP159837.1"/>
</dbReference>
<feature type="compositionally biased region" description="Polar residues" evidence="1">
    <location>
        <begin position="48"/>
        <end position="63"/>
    </location>
</feature>
<sequence length="242" mass="26591">MVVTNFNCVLKKYIARVTLTGIILLSLTGCRTSTEVQSTAVALPQPKAITQTEAMPQSGSLTGNAPPKSVDEARGKHSGNRLPVFSDIISAGMLPPYRVAPSKSTTEGSSKIVPQNLPLQIKPDPLKTVRVNLYQPDIECKKLMPEPVAVDRDRAMDAAVSKVLQERNSADFTVAGYRINIDDDGVATVDLRLKPDSRRQFISLSLCEQFALFGSLRETLMNHPDWKIKAVQFTERGELIQL</sequence>
<dbReference type="AlphaFoldDB" id="A0AAU8JB62"/>
<evidence type="ECO:0000256" key="1">
    <source>
        <dbReference type="SAM" id="MobiDB-lite"/>
    </source>
</evidence>
<dbReference type="EMBL" id="CP159837">
    <property type="protein sequence ID" value="XCM36426.1"/>
    <property type="molecule type" value="Genomic_DNA"/>
</dbReference>
<evidence type="ECO:0000313" key="2">
    <source>
        <dbReference type="EMBL" id="XCM36426.1"/>
    </source>
</evidence>
<accession>A0AAU8JB62</accession>
<name>A0AAU8JB62_9CYAN</name>
<protein>
    <recommendedName>
        <fullName evidence="3">Sporulation/spore germination protein</fullName>
    </recommendedName>
</protein>
<proteinExistence type="predicted"/>
<evidence type="ECO:0008006" key="3">
    <source>
        <dbReference type="Google" id="ProtNLM"/>
    </source>
</evidence>